<keyword evidence="6" id="KW-1185">Reference proteome</keyword>
<organism evidence="5 6">
    <name type="scientific">Crucibulum laeve</name>
    <dbReference type="NCBI Taxonomy" id="68775"/>
    <lineage>
        <taxon>Eukaryota</taxon>
        <taxon>Fungi</taxon>
        <taxon>Dikarya</taxon>
        <taxon>Basidiomycota</taxon>
        <taxon>Agaricomycotina</taxon>
        <taxon>Agaricomycetes</taxon>
        <taxon>Agaricomycetidae</taxon>
        <taxon>Agaricales</taxon>
        <taxon>Agaricineae</taxon>
        <taxon>Nidulariaceae</taxon>
        <taxon>Crucibulum</taxon>
    </lineage>
</organism>
<dbReference type="Pfam" id="PF04931">
    <property type="entry name" value="DNA_pol_phi"/>
    <property type="match status" value="1"/>
</dbReference>
<protein>
    <submittedName>
        <fullName evidence="5">DNA polymerase phi-domain-containing protein</fullName>
    </submittedName>
</protein>
<evidence type="ECO:0000256" key="3">
    <source>
        <dbReference type="ARBA" id="ARBA00023242"/>
    </source>
</evidence>
<feature type="compositionally biased region" description="Basic residues" evidence="4">
    <location>
        <begin position="1187"/>
        <end position="1198"/>
    </location>
</feature>
<feature type="compositionally biased region" description="Acidic residues" evidence="4">
    <location>
        <begin position="815"/>
        <end position="827"/>
    </location>
</feature>
<dbReference type="STRING" id="68775.A0A5C3MCC7"/>
<reference evidence="5 6" key="1">
    <citation type="journal article" date="2019" name="Nat. Ecol. Evol.">
        <title>Megaphylogeny resolves global patterns of mushroom evolution.</title>
        <authorList>
            <person name="Varga T."/>
            <person name="Krizsan K."/>
            <person name="Foldi C."/>
            <person name="Dima B."/>
            <person name="Sanchez-Garcia M."/>
            <person name="Sanchez-Ramirez S."/>
            <person name="Szollosi G.J."/>
            <person name="Szarkandi J.G."/>
            <person name="Papp V."/>
            <person name="Albert L."/>
            <person name="Andreopoulos W."/>
            <person name="Angelini C."/>
            <person name="Antonin V."/>
            <person name="Barry K.W."/>
            <person name="Bougher N.L."/>
            <person name="Buchanan P."/>
            <person name="Buyck B."/>
            <person name="Bense V."/>
            <person name="Catcheside P."/>
            <person name="Chovatia M."/>
            <person name="Cooper J."/>
            <person name="Damon W."/>
            <person name="Desjardin D."/>
            <person name="Finy P."/>
            <person name="Geml J."/>
            <person name="Haridas S."/>
            <person name="Hughes K."/>
            <person name="Justo A."/>
            <person name="Karasinski D."/>
            <person name="Kautmanova I."/>
            <person name="Kiss B."/>
            <person name="Kocsube S."/>
            <person name="Kotiranta H."/>
            <person name="LaButti K.M."/>
            <person name="Lechner B.E."/>
            <person name="Liimatainen K."/>
            <person name="Lipzen A."/>
            <person name="Lukacs Z."/>
            <person name="Mihaltcheva S."/>
            <person name="Morgado L.N."/>
            <person name="Niskanen T."/>
            <person name="Noordeloos M.E."/>
            <person name="Ohm R.A."/>
            <person name="Ortiz-Santana B."/>
            <person name="Ovrebo C."/>
            <person name="Racz N."/>
            <person name="Riley R."/>
            <person name="Savchenko A."/>
            <person name="Shiryaev A."/>
            <person name="Soop K."/>
            <person name="Spirin V."/>
            <person name="Szebenyi C."/>
            <person name="Tomsovsky M."/>
            <person name="Tulloss R.E."/>
            <person name="Uehling J."/>
            <person name="Grigoriev I.V."/>
            <person name="Vagvolgyi C."/>
            <person name="Papp T."/>
            <person name="Martin F.M."/>
            <person name="Miettinen O."/>
            <person name="Hibbett D.S."/>
            <person name="Nagy L.G."/>
        </authorList>
    </citation>
    <scope>NUCLEOTIDE SEQUENCE [LARGE SCALE GENOMIC DNA]</scope>
    <source>
        <strain evidence="5 6">CBS 166.37</strain>
    </source>
</reference>
<evidence type="ECO:0000256" key="1">
    <source>
        <dbReference type="ARBA" id="ARBA00004123"/>
    </source>
</evidence>
<evidence type="ECO:0000313" key="5">
    <source>
        <dbReference type="EMBL" id="TFK42972.1"/>
    </source>
</evidence>
<feature type="compositionally biased region" description="Basic and acidic residues" evidence="4">
    <location>
        <begin position="798"/>
        <end position="807"/>
    </location>
</feature>
<dbReference type="EMBL" id="ML213592">
    <property type="protein sequence ID" value="TFK42972.1"/>
    <property type="molecule type" value="Genomic_DNA"/>
</dbReference>
<dbReference type="AlphaFoldDB" id="A0A5C3MCC7"/>
<feature type="compositionally biased region" description="Acidic residues" evidence="4">
    <location>
        <begin position="754"/>
        <end position="771"/>
    </location>
</feature>
<keyword evidence="3" id="KW-0539">Nucleus</keyword>
<dbReference type="InterPro" id="IPR016024">
    <property type="entry name" value="ARM-type_fold"/>
</dbReference>
<name>A0A5C3MCC7_9AGAR</name>
<feature type="region of interest" description="Disordered" evidence="4">
    <location>
        <begin position="1149"/>
        <end position="1198"/>
    </location>
</feature>
<feature type="compositionally biased region" description="Acidic residues" evidence="4">
    <location>
        <begin position="778"/>
        <end position="797"/>
    </location>
</feature>
<feature type="region of interest" description="Disordered" evidence="4">
    <location>
        <begin position="746"/>
        <end position="827"/>
    </location>
</feature>
<evidence type="ECO:0000256" key="2">
    <source>
        <dbReference type="ARBA" id="ARBA00006809"/>
    </source>
</evidence>
<dbReference type="PANTHER" id="PTHR13213">
    <property type="entry name" value="MYB-BINDING PROTEIN 1A FAMILY MEMBER"/>
    <property type="match status" value="1"/>
</dbReference>
<comment type="subcellular location">
    <subcellularLocation>
        <location evidence="1">Nucleus</location>
    </subcellularLocation>
</comment>
<dbReference type="InterPro" id="IPR007015">
    <property type="entry name" value="DNA_pol_V/MYBBP1A"/>
</dbReference>
<accession>A0A5C3MCC7</accession>
<sequence>MSTTLPLFWHLSSGSKKERIDASVKLVGALEQFQAQFVPKPSSGTSGSDEDEDDENIPKSDGLDTLNAQDVSYSIRRLVRGLASPRESSRLGFAVALTELLSRIETVTCSQIVNVVMDNTKSQGSMTGQEERDILFARLFGLMSVIQSGLLVRTGSLPTSASSTTVASTLSSYETVISQLITLGDKKSWLRESAWFTISLALHKLQESEVSWKNDAATKTLHILFKEHDAWSPEKVALAAKLQDLYPDREWREYVAPPFKTPNLLASANLQIIARILKESTTEEDSKDVPKAPSGSWKPQLHFVWDVLLDQLLPGPNASRTSKGSFQEFFRIVVDESLFSSTASPQRKYWGFQVFQKALKRVTKDSMPMLFTKNFMRSWINHLSHRDRYLHKIAQQTVTEVETFVKSNPQLGFALILQLTGVNGSQQFDKLTKTKTVENILTSLHADGIKNYIEYLFSQVDEPENTEKSDIQAMNGRRVWIIDQLGALIRNSRIPKTDEWIQSILDWLVIHGLFIVKKKSTKSPFIALYSTRRPAFSDDIQQSCRNRLLSCISDLNSQTTTVKSGNKTTKTAAVASDGQFWVSRVLSTIQELEKDSKHISPLAEIDDSDKVLLSKAREVASRLQKVSSDRQEAAKGAELLLLATTLQQYCATNEDDLDLETLEVCIDGASRLFPEGKGKKGRKSTAIDSLETIHEPVDVLVDTIIGFLEKSTAYMRTVGNQVFSLLSGEVKDSTIDLIVTQLERRDPSELAANDQDESMEEAGDEEEEEDGSSGVDVASDEDDSVDEDSDNEEEEDTELRRKIEEALRVNGIEPATEDTDEEEDEELMDDDQMMAIDEQLAQVFRSQTMDKKSGKNVDAQREATHFKNRVLDLVDTFIKRQPTSPLIIRLLPPLLELISGTGQDERQLADKAKGIIRSRIAKAKEFPTSAEAQQVTDVLKNIHVQARKSNTTDFLTILSICSVYLSKLHVGTEASVVEEYRQSLADFITRKNSGLNAGFFSDFLRRFPILAWSLRDDLIGLTNKAVNAYRMCQVFHLLETLVNQIPALSESHLPEVSEFMKSLQKTLHDVIKDACAEKVTLTAAQLKDLIKLGLVAVRQTQRSSTAPQTVLEIWKAKSWRTLCDTLSSSSRFATSTALHKMCEQLAHIVEGENQSKKPEKVQSTSSSSKRKAGEVIGADEPLTEGKKNKRKKIKGNKS</sequence>
<dbReference type="PANTHER" id="PTHR13213:SF2">
    <property type="entry name" value="MYB-BINDING PROTEIN 1A"/>
    <property type="match status" value="1"/>
</dbReference>
<comment type="similarity">
    <text evidence="2">Belongs to the MYBBP1A family.</text>
</comment>
<dbReference type="GO" id="GO:0005730">
    <property type="term" value="C:nucleolus"/>
    <property type="evidence" value="ECO:0007669"/>
    <property type="project" value="InterPro"/>
</dbReference>
<feature type="compositionally biased region" description="Basic and acidic residues" evidence="4">
    <location>
        <begin position="1149"/>
        <end position="1160"/>
    </location>
</feature>
<dbReference type="GO" id="GO:0000182">
    <property type="term" value="F:rDNA binding"/>
    <property type="evidence" value="ECO:0007669"/>
    <property type="project" value="TreeGrafter"/>
</dbReference>
<dbReference type="OrthoDB" id="342531at2759"/>
<dbReference type="Proteomes" id="UP000308652">
    <property type="component" value="Unassembled WGS sequence"/>
</dbReference>
<feature type="region of interest" description="Disordered" evidence="4">
    <location>
        <begin position="38"/>
        <end position="65"/>
    </location>
</feature>
<proteinExistence type="inferred from homology"/>
<gene>
    <name evidence="5" type="ORF">BDQ12DRAFT_624393</name>
</gene>
<evidence type="ECO:0000313" key="6">
    <source>
        <dbReference type="Proteomes" id="UP000308652"/>
    </source>
</evidence>
<dbReference type="SUPFAM" id="SSF48371">
    <property type="entry name" value="ARM repeat"/>
    <property type="match status" value="1"/>
</dbReference>
<evidence type="ECO:0000256" key="4">
    <source>
        <dbReference type="SAM" id="MobiDB-lite"/>
    </source>
</evidence>
<dbReference type="GO" id="GO:0006355">
    <property type="term" value="P:regulation of DNA-templated transcription"/>
    <property type="evidence" value="ECO:0007669"/>
    <property type="project" value="InterPro"/>
</dbReference>